<dbReference type="SMART" id="SM00233">
    <property type="entry name" value="PH"/>
    <property type="match status" value="1"/>
</dbReference>
<keyword evidence="6" id="KW-1185">Reference proteome</keyword>
<dbReference type="Gene3D" id="2.30.29.30">
    <property type="entry name" value="Pleckstrin-homology domain (PH domain)/Phosphotyrosine-binding domain (PTB)"/>
    <property type="match status" value="1"/>
</dbReference>
<reference evidence="5 6" key="1">
    <citation type="submission" date="2018-03" db="EMBL/GenBank/DDBJ databases">
        <title>Draft genome sequence of Rohu Carp (Labeo rohita).</title>
        <authorList>
            <person name="Das P."/>
            <person name="Kushwaha B."/>
            <person name="Joshi C.G."/>
            <person name="Kumar D."/>
            <person name="Nagpure N.S."/>
            <person name="Sahoo L."/>
            <person name="Das S.P."/>
            <person name="Bit A."/>
            <person name="Patnaik S."/>
            <person name="Meher P.K."/>
            <person name="Jayasankar P."/>
            <person name="Koringa P.G."/>
            <person name="Patel N.V."/>
            <person name="Hinsu A.T."/>
            <person name="Kumar R."/>
            <person name="Pandey M."/>
            <person name="Agarwal S."/>
            <person name="Srivastava S."/>
            <person name="Singh M."/>
            <person name="Iquebal M.A."/>
            <person name="Jaiswal S."/>
            <person name="Angadi U.B."/>
            <person name="Kumar N."/>
            <person name="Raza M."/>
            <person name="Shah T.M."/>
            <person name="Rai A."/>
            <person name="Jena J.K."/>
        </authorList>
    </citation>
    <scope>NUCLEOTIDE SEQUENCE [LARGE SCALE GENOMIC DNA]</scope>
    <source>
        <strain evidence="5">DASCIFA01</strain>
        <tissue evidence="5">Testis</tissue>
    </source>
</reference>
<dbReference type="STRING" id="84645.A0A498P3N9"/>
<name>A0A498P3N9_LABRO</name>
<dbReference type="PROSITE" id="PS50081">
    <property type="entry name" value="ZF_DAG_PE_2"/>
    <property type="match status" value="1"/>
</dbReference>
<gene>
    <name evidence="5" type="ORF">ROHU_000334</name>
</gene>
<sequence length="210" mass="24447">MSQSLALYGRPKIDGEFKICSMEKKSKQDRYGFLFDKALLVCKKRSGENLELKELIELQHFQLRDEPSGEKDSKKWTHTFLLMDLYGQGGYDLYFKTRELKKKWLEQFEMALSNMCPENGTANGHDFQMHCFEDTTSCKACQMLLRGIFYQGYRCSRCKMAAHKECLGRVPACGRNSEMSGTLKKHVLLFYIEHYTYVDTQAHDKPICTL</sequence>
<keyword evidence="2" id="KW-0677">Repeat</keyword>
<dbReference type="PROSITE" id="PS50003">
    <property type="entry name" value="PH_DOMAIN"/>
    <property type="match status" value="1"/>
</dbReference>
<evidence type="ECO:0000259" key="3">
    <source>
        <dbReference type="PROSITE" id="PS50003"/>
    </source>
</evidence>
<dbReference type="InterPro" id="IPR055251">
    <property type="entry name" value="SOS1_NGEF_PH"/>
</dbReference>
<dbReference type="EMBL" id="QBIY01002204">
    <property type="protein sequence ID" value="RXN39280.1"/>
    <property type="molecule type" value="Genomic_DNA"/>
</dbReference>
<dbReference type="Pfam" id="PF00130">
    <property type="entry name" value="C1_1"/>
    <property type="match status" value="1"/>
</dbReference>
<dbReference type="InterPro" id="IPR037832">
    <property type="entry name" value="PH_Vav"/>
</dbReference>
<feature type="domain" description="Phorbol-ester/DAG-type" evidence="4">
    <location>
        <begin position="124"/>
        <end position="173"/>
    </location>
</feature>
<dbReference type="Gene3D" id="3.30.60.20">
    <property type="match status" value="1"/>
</dbReference>
<dbReference type="GO" id="GO:0016477">
    <property type="term" value="P:cell migration"/>
    <property type="evidence" value="ECO:0007669"/>
    <property type="project" value="TreeGrafter"/>
</dbReference>
<evidence type="ECO:0000313" key="5">
    <source>
        <dbReference type="EMBL" id="RXN39280.1"/>
    </source>
</evidence>
<dbReference type="PANTHER" id="PTHR45818:SF2">
    <property type="entry name" value="PROTO-ONCOGENE VAV"/>
    <property type="match status" value="1"/>
</dbReference>
<dbReference type="GO" id="GO:0005737">
    <property type="term" value="C:cytoplasm"/>
    <property type="evidence" value="ECO:0007669"/>
    <property type="project" value="TreeGrafter"/>
</dbReference>
<dbReference type="PROSITE" id="PS00479">
    <property type="entry name" value="ZF_DAG_PE_1"/>
    <property type="match status" value="1"/>
</dbReference>
<accession>A0A498P3N9</accession>
<evidence type="ECO:0000256" key="2">
    <source>
        <dbReference type="ARBA" id="ARBA00022737"/>
    </source>
</evidence>
<dbReference type="SUPFAM" id="SSF50729">
    <property type="entry name" value="PH domain-like"/>
    <property type="match status" value="1"/>
</dbReference>
<organism evidence="5 6">
    <name type="scientific">Labeo rohita</name>
    <name type="common">Indian major carp</name>
    <name type="synonym">Cyprinus rohita</name>
    <dbReference type="NCBI Taxonomy" id="84645"/>
    <lineage>
        <taxon>Eukaryota</taxon>
        <taxon>Metazoa</taxon>
        <taxon>Chordata</taxon>
        <taxon>Craniata</taxon>
        <taxon>Vertebrata</taxon>
        <taxon>Euteleostomi</taxon>
        <taxon>Actinopterygii</taxon>
        <taxon>Neopterygii</taxon>
        <taxon>Teleostei</taxon>
        <taxon>Ostariophysi</taxon>
        <taxon>Cypriniformes</taxon>
        <taxon>Cyprinidae</taxon>
        <taxon>Labeoninae</taxon>
        <taxon>Labeonini</taxon>
        <taxon>Labeo</taxon>
    </lineage>
</organism>
<dbReference type="AlphaFoldDB" id="A0A498P3N9"/>
<dbReference type="GO" id="GO:0005085">
    <property type="term" value="F:guanyl-nucleotide exchange factor activity"/>
    <property type="evidence" value="ECO:0007669"/>
    <property type="project" value="TreeGrafter"/>
</dbReference>
<protein>
    <submittedName>
        <fullName evidence="5">Proto-oncogene vav-like protein</fullName>
    </submittedName>
</protein>
<evidence type="ECO:0000256" key="1">
    <source>
        <dbReference type="ARBA" id="ARBA00022553"/>
    </source>
</evidence>
<evidence type="ECO:0000313" key="6">
    <source>
        <dbReference type="Proteomes" id="UP000290572"/>
    </source>
</evidence>
<dbReference type="SMART" id="SM00109">
    <property type="entry name" value="C1"/>
    <property type="match status" value="1"/>
</dbReference>
<dbReference type="Proteomes" id="UP000290572">
    <property type="component" value="Unassembled WGS sequence"/>
</dbReference>
<feature type="domain" description="PH" evidence="3">
    <location>
        <begin position="10"/>
        <end position="113"/>
    </location>
</feature>
<dbReference type="PANTHER" id="PTHR45818">
    <property type="entry name" value="PROTEIN VAV"/>
    <property type="match status" value="1"/>
</dbReference>
<evidence type="ECO:0000259" key="4">
    <source>
        <dbReference type="PROSITE" id="PS50081"/>
    </source>
</evidence>
<dbReference type="FunFam" id="3.30.60.20:FF:000015">
    <property type="entry name" value="Vav guanine nucleotide exchange factor 1"/>
    <property type="match status" value="1"/>
</dbReference>
<comment type="caution">
    <text evidence="5">The sequence shown here is derived from an EMBL/GenBank/DDBJ whole genome shotgun (WGS) entry which is preliminary data.</text>
</comment>
<dbReference type="Pfam" id="PF22697">
    <property type="entry name" value="SOS1_NGEF_PH"/>
    <property type="match status" value="1"/>
</dbReference>
<dbReference type="InterPro" id="IPR002219">
    <property type="entry name" value="PKC_DAG/PE"/>
</dbReference>
<dbReference type="InterPro" id="IPR001849">
    <property type="entry name" value="PH_domain"/>
</dbReference>
<dbReference type="InterPro" id="IPR011993">
    <property type="entry name" value="PH-like_dom_sf"/>
</dbReference>
<dbReference type="CDD" id="cd01223">
    <property type="entry name" value="PH_Vav"/>
    <property type="match status" value="1"/>
</dbReference>
<proteinExistence type="predicted"/>
<keyword evidence="1" id="KW-0597">Phosphoprotein</keyword>